<sequence length="367" mass="40918">MQTQRRLSLALIVLALVMLGYWGFTVLAPGKIVVAVDAPLMSERVFDPSDMDAARLYFEENPDSRMQLKEMFYNFNPAQSAPRFEAAIDEGVQFFVTTQPSSTLTASAHLFANPGPLIINTSATSPALTAKDDFMIRIIADAELEQQTIADYINTLPGRNLLILQDGSNAAYTDPALRFFLKQLGTNPRWQVTHAKLQFEDFKPDNLNEQMGKPFDALYVLGGDFQASMGNIVQLFHRHHPNAPIVLTPWARSNTVFETAGPALRNIVLISNFPAKSKDPAIKDYLDRFTQRFGYQPMAMAIMIRQALEILEQAMAAGHKTPASVKKYLLSGQPLHTSLGQLQLNEFGDRTQGFYPISDLTKEMTTP</sequence>
<keyword evidence="5" id="KW-1185">Reference proteome</keyword>
<dbReference type="PANTHER" id="PTHR30483">
    <property type="entry name" value="LEUCINE-SPECIFIC-BINDING PROTEIN"/>
    <property type="match status" value="1"/>
</dbReference>
<dbReference type="EMBL" id="CP063982">
    <property type="protein sequence ID" value="UOD49233.1"/>
    <property type="molecule type" value="Genomic_DNA"/>
</dbReference>
<feature type="domain" description="Leucine-binding protein" evidence="3">
    <location>
        <begin position="75"/>
        <end position="330"/>
    </location>
</feature>
<evidence type="ECO:0000259" key="3">
    <source>
        <dbReference type="Pfam" id="PF13458"/>
    </source>
</evidence>
<dbReference type="Proteomes" id="UP000831607">
    <property type="component" value="Chromosome"/>
</dbReference>
<protein>
    <submittedName>
        <fullName evidence="4">ABC transporter substrate-binding protein</fullName>
    </submittedName>
</protein>
<dbReference type="InterPro" id="IPR028082">
    <property type="entry name" value="Peripla_BP_I"/>
</dbReference>
<evidence type="ECO:0000313" key="5">
    <source>
        <dbReference type="Proteomes" id="UP000831607"/>
    </source>
</evidence>
<name>A0ABY4AH51_9BURK</name>
<evidence type="ECO:0000256" key="1">
    <source>
        <dbReference type="ARBA" id="ARBA00010062"/>
    </source>
</evidence>
<dbReference type="PANTHER" id="PTHR30483:SF6">
    <property type="entry name" value="PERIPLASMIC BINDING PROTEIN OF ABC TRANSPORTER FOR NATURAL AMINO ACIDS"/>
    <property type="match status" value="1"/>
</dbReference>
<keyword evidence="2" id="KW-0732">Signal</keyword>
<organism evidence="4 5">
    <name type="scientific">Orrella daihaiensis</name>
    <dbReference type="NCBI Taxonomy" id="2782176"/>
    <lineage>
        <taxon>Bacteria</taxon>
        <taxon>Pseudomonadati</taxon>
        <taxon>Pseudomonadota</taxon>
        <taxon>Betaproteobacteria</taxon>
        <taxon>Burkholderiales</taxon>
        <taxon>Alcaligenaceae</taxon>
        <taxon>Orrella</taxon>
    </lineage>
</organism>
<evidence type="ECO:0000256" key="2">
    <source>
        <dbReference type="ARBA" id="ARBA00022729"/>
    </source>
</evidence>
<dbReference type="RefSeq" id="WP_243477352.1">
    <property type="nucleotide sequence ID" value="NZ_CP063982.1"/>
</dbReference>
<gene>
    <name evidence="4" type="ORF">DHf2319_06900</name>
</gene>
<dbReference type="InterPro" id="IPR051010">
    <property type="entry name" value="BCAA_transport"/>
</dbReference>
<proteinExistence type="inferred from homology"/>
<accession>A0ABY4AH51</accession>
<dbReference type="Pfam" id="PF13458">
    <property type="entry name" value="Peripla_BP_6"/>
    <property type="match status" value="1"/>
</dbReference>
<evidence type="ECO:0000313" key="4">
    <source>
        <dbReference type="EMBL" id="UOD49233.1"/>
    </source>
</evidence>
<dbReference type="Gene3D" id="3.40.50.2300">
    <property type="match status" value="2"/>
</dbReference>
<reference evidence="4 5" key="1">
    <citation type="submission" date="2020-11" db="EMBL/GenBank/DDBJ databases">
        <title>Algicoccus daihaiensis sp.nov., isolated from Daihai Lake in Inner Mongolia.</title>
        <authorList>
            <person name="Kai J."/>
        </authorList>
    </citation>
    <scope>NUCLEOTIDE SEQUENCE [LARGE SCALE GENOMIC DNA]</scope>
    <source>
        <strain evidence="5">f23</strain>
    </source>
</reference>
<dbReference type="SUPFAM" id="SSF53822">
    <property type="entry name" value="Periplasmic binding protein-like I"/>
    <property type="match status" value="1"/>
</dbReference>
<dbReference type="InterPro" id="IPR028081">
    <property type="entry name" value="Leu-bd"/>
</dbReference>
<comment type="similarity">
    <text evidence="1">Belongs to the leucine-binding protein family.</text>
</comment>